<dbReference type="GO" id="GO:0020037">
    <property type="term" value="F:heme binding"/>
    <property type="evidence" value="ECO:0007669"/>
    <property type="project" value="InterPro"/>
</dbReference>
<evidence type="ECO:0000256" key="6">
    <source>
        <dbReference type="PROSITE-ProRule" id="PRU00433"/>
    </source>
</evidence>
<keyword evidence="1" id="KW-0813">Transport</keyword>
<dbReference type="GO" id="GO:0046872">
    <property type="term" value="F:metal ion binding"/>
    <property type="evidence" value="ECO:0007669"/>
    <property type="project" value="UniProtKB-KW"/>
</dbReference>
<keyword evidence="5 6" id="KW-0408">Iron</keyword>
<feature type="domain" description="Cytochrome c" evidence="8">
    <location>
        <begin position="25"/>
        <end position="127"/>
    </location>
</feature>
<evidence type="ECO:0000256" key="1">
    <source>
        <dbReference type="ARBA" id="ARBA00022448"/>
    </source>
</evidence>
<evidence type="ECO:0000313" key="9">
    <source>
        <dbReference type="EMBL" id="TKW60589.1"/>
    </source>
</evidence>
<evidence type="ECO:0000256" key="3">
    <source>
        <dbReference type="ARBA" id="ARBA00022723"/>
    </source>
</evidence>
<dbReference type="Pfam" id="PF00034">
    <property type="entry name" value="Cytochrom_C"/>
    <property type="match status" value="1"/>
</dbReference>
<evidence type="ECO:0000256" key="2">
    <source>
        <dbReference type="ARBA" id="ARBA00022617"/>
    </source>
</evidence>
<dbReference type="PANTHER" id="PTHR11961">
    <property type="entry name" value="CYTOCHROME C"/>
    <property type="match status" value="1"/>
</dbReference>
<evidence type="ECO:0000259" key="8">
    <source>
        <dbReference type="PROSITE" id="PS51007"/>
    </source>
</evidence>
<dbReference type="InterPro" id="IPR002327">
    <property type="entry name" value="Cyt_c_1A/1B"/>
</dbReference>
<name>A0A6N4RA45_BLAVI</name>
<accession>A0A6N4RA45</accession>
<reference evidence="9 10" key="1">
    <citation type="journal article" date="2017" name="Nat. Commun.">
        <title>In situ click chemistry generation of cyclooxygenase-2 inhibitors.</title>
        <authorList>
            <person name="Bhardwaj A."/>
            <person name="Kaur J."/>
            <person name="Wuest M."/>
            <person name="Wuest F."/>
        </authorList>
    </citation>
    <scope>NUCLEOTIDE SEQUENCE [LARGE SCALE GENOMIC DNA]</scope>
    <source>
        <strain evidence="9">S2_018_000_R2_106</strain>
    </source>
</reference>
<dbReference type="AlphaFoldDB" id="A0A6N4RA45"/>
<keyword evidence="3 6" id="KW-0479">Metal-binding</keyword>
<evidence type="ECO:0000256" key="7">
    <source>
        <dbReference type="SAM" id="SignalP"/>
    </source>
</evidence>
<dbReference type="SUPFAM" id="SSF46626">
    <property type="entry name" value="Cytochrome c"/>
    <property type="match status" value="1"/>
</dbReference>
<feature type="chain" id="PRO_5026760383" evidence="7">
    <location>
        <begin position="26"/>
        <end position="127"/>
    </location>
</feature>
<dbReference type="PROSITE" id="PS51007">
    <property type="entry name" value="CYTC"/>
    <property type="match status" value="1"/>
</dbReference>
<dbReference type="Gene3D" id="1.10.760.10">
    <property type="entry name" value="Cytochrome c-like domain"/>
    <property type="match status" value="1"/>
</dbReference>
<organism evidence="9 10">
    <name type="scientific">Blastochloris viridis</name>
    <name type="common">Rhodopseudomonas viridis</name>
    <dbReference type="NCBI Taxonomy" id="1079"/>
    <lineage>
        <taxon>Bacteria</taxon>
        <taxon>Pseudomonadati</taxon>
        <taxon>Pseudomonadota</taxon>
        <taxon>Alphaproteobacteria</taxon>
        <taxon>Hyphomicrobiales</taxon>
        <taxon>Blastochloridaceae</taxon>
        <taxon>Blastochloris</taxon>
    </lineage>
</organism>
<keyword evidence="7" id="KW-0732">Signal</keyword>
<evidence type="ECO:0000256" key="5">
    <source>
        <dbReference type="ARBA" id="ARBA00023004"/>
    </source>
</evidence>
<keyword evidence="2 6" id="KW-0349">Heme</keyword>
<comment type="caution">
    <text evidence="9">The sequence shown here is derived from an EMBL/GenBank/DDBJ whole genome shotgun (WGS) entry which is preliminary data.</text>
</comment>
<dbReference type="GO" id="GO:0009055">
    <property type="term" value="F:electron transfer activity"/>
    <property type="evidence" value="ECO:0007669"/>
    <property type="project" value="InterPro"/>
</dbReference>
<dbReference type="EMBL" id="VAFM01000002">
    <property type="protein sequence ID" value="TKW60589.1"/>
    <property type="molecule type" value="Genomic_DNA"/>
</dbReference>
<protein>
    <submittedName>
        <fullName evidence="9">Cytochrome c family protein</fullName>
    </submittedName>
</protein>
<sequence length="127" mass="13372">MTCSPSLLFGMVVALLAAGVVSVQADTAAGEKVFAKCKVCHTATKGGPNRVGPNLFGIVGRGVAENATFKYSAAMMALKGTKTWTEAELDAYLSNPKGKVAGTKMIFVGIPNKADRAHLIEWLKTQK</sequence>
<feature type="signal peptide" evidence="7">
    <location>
        <begin position="1"/>
        <end position="25"/>
    </location>
</feature>
<dbReference type="InterPro" id="IPR036909">
    <property type="entry name" value="Cyt_c-like_dom_sf"/>
</dbReference>
<dbReference type="InterPro" id="IPR009056">
    <property type="entry name" value="Cyt_c-like_dom"/>
</dbReference>
<proteinExistence type="predicted"/>
<dbReference type="Proteomes" id="UP000320948">
    <property type="component" value="Unassembled WGS sequence"/>
</dbReference>
<dbReference type="PRINTS" id="PR00604">
    <property type="entry name" value="CYTCHRMECIAB"/>
</dbReference>
<evidence type="ECO:0000313" key="10">
    <source>
        <dbReference type="Proteomes" id="UP000320948"/>
    </source>
</evidence>
<keyword evidence="4" id="KW-0249">Electron transport</keyword>
<gene>
    <name evidence="9" type="ORF">DI628_06715</name>
</gene>
<evidence type="ECO:0000256" key="4">
    <source>
        <dbReference type="ARBA" id="ARBA00022982"/>
    </source>
</evidence>